<dbReference type="GO" id="GO:0032040">
    <property type="term" value="C:small-subunit processome"/>
    <property type="evidence" value="ECO:0007669"/>
    <property type="project" value="TreeGrafter"/>
</dbReference>
<reference evidence="1 2" key="1">
    <citation type="submission" date="2015-09" db="EMBL/GenBank/DDBJ databases">
        <title>Draft genome of the scarab beetle Oryctes borbonicus.</title>
        <authorList>
            <person name="Meyer J.M."/>
            <person name="Markov G.V."/>
            <person name="Baskaran P."/>
            <person name="Herrmann M."/>
            <person name="Sommer R.J."/>
            <person name="Roedelsperger C."/>
        </authorList>
    </citation>
    <scope>NUCLEOTIDE SEQUENCE [LARGE SCALE GENOMIC DNA]</scope>
    <source>
        <strain evidence="1">OB123</strain>
        <tissue evidence="1">Whole animal</tissue>
    </source>
</reference>
<dbReference type="GO" id="GO:0034388">
    <property type="term" value="C:Pwp2p-containing subcomplex of 90S preribosome"/>
    <property type="evidence" value="ECO:0007669"/>
    <property type="project" value="TreeGrafter"/>
</dbReference>
<comment type="caution">
    <text evidence="1">The sequence shown here is derived from an EMBL/GenBank/DDBJ whole genome shotgun (WGS) entry which is preliminary data.</text>
</comment>
<sequence>MTEYGNVALIEERDELEGGNVAIKLPGVRKGDMAARVFKPEVRVFSLQFSPTGQPWAAATTEGLLIYSLTPGLMFDPWNLQMDITPTSVREAISNRDHTNGRRYFNLFPLSITVNVNVIVDVLRHQKKS</sequence>
<dbReference type="GO" id="GO:0000028">
    <property type="term" value="P:ribosomal small subunit assembly"/>
    <property type="evidence" value="ECO:0007669"/>
    <property type="project" value="TreeGrafter"/>
</dbReference>
<dbReference type="Proteomes" id="UP000051574">
    <property type="component" value="Unassembled WGS sequence"/>
</dbReference>
<evidence type="ECO:0000313" key="2">
    <source>
        <dbReference type="Proteomes" id="UP000051574"/>
    </source>
</evidence>
<organism evidence="1 2">
    <name type="scientific">Oryctes borbonicus</name>
    <dbReference type="NCBI Taxonomy" id="1629725"/>
    <lineage>
        <taxon>Eukaryota</taxon>
        <taxon>Metazoa</taxon>
        <taxon>Ecdysozoa</taxon>
        <taxon>Arthropoda</taxon>
        <taxon>Hexapoda</taxon>
        <taxon>Insecta</taxon>
        <taxon>Pterygota</taxon>
        <taxon>Neoptera</taxon>
        <taxon>Endopterygota</taxon>
        <taxon>Coleoptera</taxon>
        <taxon>Polyphaga</taxon>
        <taxon>Scarabaeiformia</taxon>
        <taxon>Scarabaeidae</taxon>
        <taxon>Dynastinae</taxon>
        <taxon>Oryctes</taxon>
    </lineage>
</organism>
<dbReference type="InterPro" id="IPR027145">
    <property type="entry name" value="PWP2"/>
</dbReference>
<name>A0A0T6BEE1_9SCAR</name>
<dbReference type="PANTHER" id="PTHR19858">
    <property type="entry name" value="WD40 REPEAT PROTEIN"/>
    <property type="match status" value="1"/>
</dbReference>
<gene>
    <name evidence="1" type="ORF">AMK59_1960</name>
</gene>
<evidence type="ECO:0000313" key="1">
    <source>
        <dbReference type="EMBL" id="KRT85698.1"/>
    </source>
</evidence>
<protein>
    <recommendedName>
        <fullName evidence="3">WD40 domain-containing protein</fullName>
    </recommendedName>
</protein>
<keyword evidence="2" id="KW-1185">Reference proteome</keyword>
<evidence type="ECO:0008006" key="3">
    <source>
        <dbReference type="Google" id="ProtNLM"/>
    </source>
</evidence>
<dbReference type="EMBL" id="LJIG01001242">
    <property type="protein sequence ID" value="KRT85698.1"/>
    <property type="molecule type" value="Genomic_DNA"/>
</dbReference>
<dbReference type="GO" id="GO:0000462">
    <property type="term" value="P:maturation of SSU-rRNA from tricistronic rRNA transcript (SSU-rRNA, 5.8S rRNA, LSU-rRNA)"/>
    <property type="evidence" value="ECO:0007669"/>
    <property type="project" value="TreeGrafter"/>
</dbReference>
<dbReference type="PANTHER" id="PTHR19858:SF0">
    <property type="entry name" value="PERIODIC TRYPTOPHAN PROTEIN 2 HOMOLOG"/>
    <property type="match status" value="1"/>
</dbReference>
<dbReference type="AlphaFoldDB" id="A0A0T6BEE1"/>
<dbReference type="OrthoDB" id="3142434at2759"/>
<accession>A0A0T6BEE1</accession>
<proteinExistence type="predicted"/>